<dbReference type="GO" id="GO:0006508">
    <property type="term" value="P:proteolysis"/>
    <property type="evidence" value="ECO:0007669"/>
    <property type="project" value="InterPro"/>
</dbReference>
<dbReference type="PANTHER" id="PTHR48104:SF30">
    <property type="entry name" value="METACASPASE-1"/>
    <property type="match status" value="1"/>
</dbReference>
<organism evidence="2">
    <name type="scientific">Desulfofervidus auxilii</name>
    <dbReference type="NCBI Taxonomy" id="1621989"/>
    <lineage>
        <taxon>Bacteria</taxon>
        <taxon>Pseudomonadati</taxon>
        <taxon>Thermodesulfobacteriota</taxon>
        <taxon>Candidatus Desulfofervidia</taxon>
        <taxon>Candidatus Desulfofervidales</taxon>
        <taxon>Candidatus Desulfofervidaceae</taxon>
        <taxon>Candidatus Desulfofervidus</taxon>
    </lineage>
</organism>
<dbReference type="AlphaFoldDB" id="A0A7V0NEM2"/>
<gene>
    <name evidence="2" type="ORF">ENF30_03310</name>
</gene>
<dbReference type="Gene3D" id="3.40.50.1460">
    <property type="match status" value="1"/>
</dbReference>
<dbReference type="GO" id="GO:0004197">
    <property type="term" value="F:cysteine-type endopeptidase activity"/>
    <property type="evidence" value="ECO:0007669"/>
    <property type="project" value="InterPro"/>
</dbReference>
<dbReference type="PANTHER" id="PTHR48104">
    <property type="entry name" value="METACASPASE-4"/>
    <property type="match status" value="1"/>
</dbReference>
<dbReference type="InterPro" id="IPR011600">
    <property type="entry name" value="Pept_C14_caspase"/>
</dbReference>
<dbReference type="GO" id="GO:0005737">
    <property type="term" value="C:cytoplasm"/>
    <property type="evidence" value="ECO:0007669"/>
    <property type="project" value="TreeGrafter"/>
</dbReference>
<evidence type="ECO:0000259" key="1">
    <source>
        <dbReference type="Pfam" id="PF00656"/>
    </source>
</evidence>
<dbReference type="Proteomes" id="UP000885706">
    <property type="component" value="Unassembled WGS sequence"/>
</dbReference>
<accession>A0A7V0NEM2</accession>
<dbReference type="SUPFAM" id="SSF52129">
    <property type="entry name" value="Caspase-like"/>
    <property type="match status" value="1"/>
</dbReference>
<protein>
    <submittedName>
        <fullName evidence="2">Caspase family protein</fullName>
    </submittedName>
</protein>
<reference evidence="2" key="1">
    <citation type="journal article" date="2020" name="mSystems">
        <title>Genome- and Community-Level Interaction Insights into Carbon Utilization and Element Cycling Functions of Hydrothermarchaeota in Hydrothermal Sediment.</title>
        <authorList>
            <person name="Zhou Z."/>
            <person name="Liu Y."/>
            <person name="Xu W."/>
            <person name="Pan J."/>
            <person name="Luo Z.H."/>
            <person name="Li M."/>
        </authorList>
    </citation>
    <scope>NUCLEOTIDE SEQUENCE [LARGE SCALE GENOMIC DNA]</scope>
    <source>
        <strain evidence="2">HyVt-113</strain>
    </source>
</reference>
<proteinExistence type="predicted"/>
<feature type="non-terminal residue" evidence="2">
    <location>
        <position position="130"/>
    </location>
</feature>
<evidence type="ECO:0000313" key="2">
    <source>
        <dbReference type="EMBL" id="HDD35811.1"/>
    </source>
</evidence>
<name>A0A7V0NEM2_DESA2</name>
<sequence length="130" mass="14856">MELEMKKIILAILLIVFPLSSFAAKRALLVGINDYQRLPCTLPGRGLISDLRGSLNDVRIVRNILISRYGFSPNEIKCLTERNARREDILKAFNEWLINGSREGDLVLFYFSGHGARVKDKNGDERDKYD</sequence>
<dbReference type="EMBL" id="DQWQ01000148">
    <property type="protein sequence ID" value="HDD35811.1"/>
    <property type="molecule type" value="Genomic_DNA"/>
</dbReference>
<dbReference type="InterPro" id="IPR050452">
    <property type="entry name" value="Metacaspase"/>
</dbReference>
<dbReference type="InterPro" id="IPR029030">
    <property type="entry name" value="Caspase-like_dom_sf"/>
</dbReference>
<comment type="caution">
    <text evidence="2">The sequence shown here is derived from an EMBL/GenBank/DDBJ whole genome shotgun (WGS) entry which is preliminary data.</text>
</comment>
<feature type="domain" description="Peptidase C14 caspase" evidence="1">
    <location>
        <begin position="25"/>
        <end position="123"/>
    </location>
</feature>
<dbReference type="Pfam" id="PF00656">
    <property type="entry name" value="Peptidase_C14"/>
    <property type="match status" value="1"/>
</dbReference>